<dbReference type="Pfam" id="PF20469">
    <property type="entry name" value="OLD-like_TOPRIM"/>
    <property type="match status" value="1"/>
</dbReference>
<sequence>ARIVEKADGKPEGTYTGETLQPRLKTLMTPWMNEGFFADVAVLVEGEEDRAAIIGAAYAMELDLESMGITVIPCHGKNNLDRPIAILGKLGIPTYAMWDSDEGDKDAKPEDNHRLLRLFGQPIEDWPDMIGDNFACFRCNLTNTLCTEISESLYDSALNSCCERLCLGKKKYAVKNPIVVQEILKVAQSQGQSSKTINEIVSRILALAK</sequence>
<reference evidence="2" key="1">
    <citation type="journal article" date="2014" name="Front. Microbiol.">
        <title>High frequency of phylogenetically diverse reductive dehalogenase-homologous genes in deep subseafloor sedimentary metagenomes.</title>
        <authorList>
            <person name="Kawai M."/>
            <person name="Futagami T."/>
            <person name="Toyoda A."/>
            <person name="Takaki Y."/>
            <person name="Nishi S."/>
            <person name="Hori S."/>
            <person name="Arai W."/>
            <person name="Tsubouchi T."/>
            <person name="Morono Y."/>
            <person name="Uchiyama I."/>
            <person name="Ito T."/>
            <person name="Fujiyama A."/>
            <person name="Inagaki F."/>
            <person name="Takami H."/>
        </authorList>
    </citation>
    <scope>NUCLEOTIDE SEQUENCE</scope>
    <source>
        <strain evidence="2">Expedition CK06-06</strain>
    </source>
</reference>
<dbReference type="AlphaFoldDB" id="X1NFI8"/>
<gene>
    <name evidence="2" type="ORF">S06H3_50381</name>
</gene>
<evidence type="ECO:0000259" key="1">
    <source>
        <dbReference type="Pfam" id="PF20469"/>
    </source>
</evidence>
<dbReference type="InterPro" id="IPR034139">
    <property type="entry name" value="TOPRIM_OLD"/>
</dbReference>
<name>X1NFI8_9ZZZZ</name>
<proteinExistence type="predicted"/>
<protein>
    <recommendedName>
        <fullName evidence="1">OLD protein-like TOPRIM domain-containing protein</fullName>
    </recommendedName>
</protein>
<dbReference type="CDD" id="cd01026">
    <property type="entry name" value="TOPRIM_OLD"/>
    <property type="match status" value="1"/>
</dbReference>
<feature type="non-terminal residue" evidence="2">
    <location>
        <position position="1"/>
    </location>
</feature>
<feature type="domain" description="OLD protein-like TOPRIM" evidence="1">
    <location>
        <begin position="36"/>
        <end position="101"/>
    </location>
</feature>
<accession>X1NFI8</accession>
<dbReference type="EMBL" id="BARV01031896">
    <property type="protein sequence ID" value="GAI42807.1"/>
    <property type="molecule type" value="Genomic_DNA"/>
</dbReference>
<evidence type="ECO:0000313" key="2">
    <source>
        <dbReference type="EMBL" id="GAI42807.1"/>
    </source>
</evidence>
<comment type="caution">
    <text evidence="2">The sequence shown here is derived from an EMBL/GenBank/DDBJ whole genome shotgun (WGS) entry which is preliminary data.</text>
</comment>
<organism evidence="2">
    <name type="scientific">marine sediment metagenome</name>
    <dbReference type="NCBI Taxonomy" id="412755"/>
    <lineage>
        <taxon>unclassified sequences</taxon>
        <taxon>metagenomes</taxon>
        <taxon>ecological metagenomes</taxon>
    </lineage>
</organism>